<keyword evidence="12" id="KW-1185">Reference proteome</keyword>
<evidence type="ECO:0000256" key="3">
    <source>
        <dbReference type="ARBA" id="ARBA00010528"/>
    </source>
</evidence>
<evidence type="ECO:0000259" key="10">
    <source>
        <dbReference type="Pfam" id="PF03914"/>
    </source>
</evidence>
<feature type="compositionally biased region" description="Acidic residues" evidence="9">
    <location>
        <begin position="358"/>
        <end position="367"/>
    </location>
</feature>
<keyword evidence="4" id="KW-0689">Ribosomal protein</keyword>
<dbReference type="SUPFAM" id="SSF52166">
    <property type="entry name" value="Ribosomal protein L4"/>
    <property type="match status" value="1"/>
</dbReference>
<evidence type="ECO:0000313" key="12">
    <source>
        <dbReference type="Proteomes" id="UP000276991"/>
    </source>
</evidence>
<dbReference type="GO" id="GO:0030692">
    <property type="term" value="C:Noc4p-Nop14p complex"/>
    <property type="evidence" value="ECO:0007669"/>
    <property type="project" value="TreeGrafter"/>
</dbReference>
<dbReference type="PANTHER" id="PTHR12455">
    <property type="entry name" value="NUCLEOLAR COMPLEX PROTEIN 4"/>
    <property type="match status" value="1"/>
</dbReference>
<dbReference type="GO" id="GO:0005743">
    <property type="term" value="C:mitochondrial inner membrane"/>
    <property type="evidence" value="ECO:0007669"/>
    <property type="project" value="UniProtKB-ARBA"/>
</dbReference>
<dbReference type="InterPro" id="IPR002136">
    <property type="entry name" value="Ribosomal_uL4"/>
</dbReference>
<dbReference type="Pfam" id="PF00573">
    <property type="entry name" value="Ribosomal_L4"/>
    <property type="match status" value="1"/>
</dbReference>
<keyword evidence="5" id="KW-0496">Mitochondrion</keyword>
<dbReference type="PANTHER" id="PTHR12455:SF0">
    <property type="entry name" value="NUCLEOLAR COMPLEX PROTEIN 4 HOMOLOG"/>
    <property type="match status" value="1"/>
</dbReference>
<evidence type="ECO:0000256" key="5">
    <source>
        <dbReference type="ARBA" id="ARBA00023128"/>
    </source>
</evidence>
<dbReference type="GO" id="GO:0006412">
    <property type="term" value="P:translation"/>
    <property type="evidence" value="ECO:0007669"/>
    <property type="project" value="InterPro"/>
</dbReference>
<dbReference type="STRING" id="6277.A0A498S750"/>
<feature type="region of interest" description="Disordered" evidence="9">
    <location>
        <begin position="356"/>
        <end position="378"/>
    </location>
</feature>
<dbReference type="GO" id="GO:0003735">
    <property type="term" value="F:structural constituent of ribosome"/>
    <property type="evidence" value="ECO:0007669"/>
    <property type="project" value="InterPro"/>
</dbReference>
<evidence type="ECO:0000256" key="9">
    <source>
        <dbReference type="SAM" id="MobiDB-lite"/>
    </source>
</evidence>
<feature type="compositionally biased region" description="Basic residues" evidence="9">
    <location>
        <begin position="544"/>
        <end position="555"/>
    </location>
</feature>
<name>A0A498S750_ACAVI</name>
<reference evidence="11 12" key="1">
    <citation type="submission" date="2018-08" db="EMBL/GenBank/DDBJ databases">
        <authorList>
            <person name="Laetsch R D."/>
            <person name="Stevens L."/>
            <person name="Kumar S."/>
            <person name="Blaxter L. M."/>
        </authorList>
    </citation>
    <scope>NUCLEOTIDE SEQUENCE [LARGE SCALE GENOMIC DNA]</scope>
</reference>
<comment type="similarity">
    <text evidence="2">Belongs to the CBF/MAK21 family.</text>
</comment>
<dbReference type="GO" id="GO:0005840">
    <property type="term" value="C:ribosome"/>
    <property type="evidence" value="ECO:0007669"/>
    <property type="project" value="UniProtKB-KW"/>
</dbReference>
<dbReference type="OrthoDB" id="275876at2759"/>
<proteinExistence type="inferred from homology"/>
<keyword evidence="6" id="KW-0687">Ribonucleoprotein</keyword>
<dbReference type="EMBL" id="UPTC01000217">
    <property type="protein sequence ID" value="VBB27351.1"/>
    <property type="molecule type" value="Genomic_DNA"/>
</dbReference>
<dbReference type="Gene3D" id="3.40.1370.10">
    <property type="match status" value="1"/>
</dbReference>
<evidence type="ECO:0000256" key="8">
    <source>
        <dbReference type="ARBA" id="ARBA00082711"/>
    </source>
</evidence>
<sequence>MESGNDAEIWKERFASFLPEDLAEELIKIEAFSVDKTDKRIVTESLNCVLSGFVNLLSNTEKIGPKRLKELNSGFFRHRDLYILILKKIIARIPDLHEEEQFWNMYYFLRYLPLPSKKLHTAFYETKANIISRHWKVGKAKRYYQEAWLLLVKHELPKPLLKKMVPYLSEHAIDSFREPFLIGDFLFRIFKMGEVFAILSLAGIFKLVVKYNFEFPNFYQCAYGLITPVVCYLNYREKFFVLLDTFLSSSHLPIYIVAAFVKRLSWLTLFAPVSCQEPLCALIRNLIIRHKDVEFLVHRDNPETFSDDPYDEKQMDLQKCGAMKSSLWEIKALQRHWFIDIAKRANFVDKEMQRMESFDQESSDDDSRENNAHPVKKRPKLRRDIKDCDYVIAINNMEPSLAITIVVLSESRVVRDQSCNSSHFMSSAQLIRVLSLFGRNPLRYSALCFCQNTSEIPTTSEELALWKIERSNPFIEVPQAWVTTLAEKKESRVDLISLHPNIFRTVPRIDLLHRNITWQENYRNLAITKQLSKKEMPGGGHKPWPQKKTGRHHAGSIRSPHFRLGGFANGIRGPKTWFYILPDAIRLEGLCVAVTIKHVQNDLVIVDDFASLPSDDAQFIHDLADSRNWGYSVLFINDSSEVPENLAKVCDEIPTFNVMPVYGVNCFSLVKHDTVVFSLSALQLFQSRILFHKNRAQTLQKKYRYIDYKRTIMNEAEKEVDPTHVPYI</sequence>
<gene>
    <name evidence="11" type="ORF">NAV_LOCUS2181</name>
</gene>
<comment type="similarity">
    <text evidence="3">Belongs to the universal ribosomal protein uL4 family.</text>
</comment>
<dbReference type="Proteomes" id="UP000276991">
    <property type="component" value="Unassembled WGS sequence"/>
</dbReference>
<dbReference type="AlphaFoldDB" id="A0A498S750"/>
<dbReference type="Pfam" id="PF03914">
    <property type="entry name" value="CBF"/>
    <property type="match status" value="1"/>
</dbReference>
<dbReference type="InterPro" id="IPR023574">
    <property type="entry name" value="Ribosomal_uL4_dom_sf"/>
</dbReference>
<dbReference type="InterPro" id="IPR027193">
    <property type="entry name" value="Noc4"/>
</dbReference>
<dbReference type="GO" id="GO:0032040">
    <property type="term" value="C:small-subunit processome"/>
    <property type="evidence" value="ECO:0007669"/>
    <property type="project" value="TreeGrafter"/>
</dbReference>
<accession>A0A498S750</accession>
<feature type="region of interest" description="Disordered" evidence="9">
    <location>
        <begin position="534"/>
        <end position="555"/>
    </location>
</feature>
<protein>
    <recommendedName>
        <fullName evidence="7">Large ribosomal subunit protein uL4m</fullName>
    </recommendedName>
    <alternativeName>
        <fullName evidence="8">39S ribosomal protein L4, mitochondrial</fullName>
    </alternativeName>
</protein>
<evidence type="ECO:0000256" key="7">
    <source>
        <dbReference type="ARBA" id="ARBA00040565"/>
    </source>
</evidence>
<evidence type="ECO:0000256" key="2">
    <source>
        <dbReference type="ARBA" id="ARBA00007797"/>
    </source>
</evidence>
<evidence type="ECO:0000313" key="11">
    <source>
        <dbReference type="EMBL" id="VBB27351.1"/>
    </source>
</evidence>
<evidence type="ECO:0000256" key="4">
    <source>
        <dbReference type="ARBA" id="ARBA00022980"/>
    </source>
</evidence>
<evidence type="ECO:0000256" key="1">
    <source>
        <dbReference type="ARBA" id="ARBA00004173"/>
    </source>
</evidence>
<dbReference type="InterPro" id="IPR005612">
    <property type="entry name" value="CCAAT-binding_factor"/>
</dbReference>
<evidence type="ECO:0000256" key="6">
    <source>
        <dbReference type="ARBA" id="ARBA00023274"/>
    </source>
</evidence>
<organism evidence="11 12">
    <name type="scientific">Acanthocheilonema viteae</name>
    <name type="common">Filarial nematode worm</name>
    <name type="synonym">Dipetalonema viteae</name>
    <dbReference type="NCBI Taxonomy" id="6277"/>
    <lineage>
        <taxon>Eukaryota</taxon>
        <taxon>Metazoa</taxon>
        <taxon>Ecdysozoa</taxon>
        <taxon>Nematoda</taxon>
        <taxon>Chromadorea</taxon>
        <taxon>Rhabditida</taxon>
        <taxon>Spirurina</taxon>
        <taxon>Spiruromorpha</taxon>
        <taxon>Filarioidea</taxon>
        <taxon>Onchocercidae</taxon>
        <taxon>Acanthocheilonema</taxon>
    </lineage>
</organism>
<comment type="subcellular location">
    <subcellularLocation>
        <location evidence="1">Mitochondrion</location>
    </subcellularLocation>
</comment>
<feature type="domain" description="CCAAT-binding factor" evidence="10">
    <location>
        <begin position="197"/>
        <end position="344"/>
    </location>
</feature>
<dbReference type="FunFam" id="3.40.1370.10:FF:000005">
    <property type="entry name" value="39S ribosomal protein L4, mitochondrial"/>
    <property type="match status" value="1"/>
</dbReference>
<dbReference type="GO" id="GO:0042254">
    <property type="term" value="P:ribosome biogenesis"/>
    <property type="evidence" value="ECO:0007669"/>
    <property type="project" value="InterPro"/>
</dbReference>